<dbReference type="PANTHER" id="PTHR43375">
    <property type="entry name" value="OROTIDINE 5'-PHOSPHATE DECARBOXYLASE"/>
    <property type="match status" value="1"/>
</dbReference>
<feature type="active site" description="Proton donor" evidence="7">
    <location>
        <position position="109"/>
    </location>
</feature>
<dbReference type="KEGG" id="hpk:Hprae_1483"/>
<evidence type="ECO:0000256" key="3">
    <source>
        <dbReference type="ARBA" id="ARBA00022793"/>
    </source>
</evidence>
<dbReference type="SUPFAM" id="SSF51366">
    <property type="entry name" value="Ribulose-phoshate binding barrel"/>
    <property type="match status" value="1"/>
</dbReference>
<dbReference type="CDD" id="cd04725">
    <property type="entry name" value="OMP_decarboxylase_like"/>
    <property type="match status" value="1"/>
</dbReference>
<dbReference type="GO" id="GO:0044205">
    <property type="term" value="P:'de novo' UMP biosynthetic process"/>
    <property type="evidence" value="ECO:0007669"/>
    <property type="project" value="UniProtKB-UniRule"/>
</dbReference>
<dbReference type="SMART" id="SM00934">
    <property type="entry name" value="OMPdecase"/>
    <property type="match status" value="1"/>
</dbReference>
<dbReference type="InterPro" id="IPR011060">
    <property type="entry name" value="RibuloseP-bd_barrel"/>
</dbReference>
<dbReference type="InterPro" id="IPR013785">
    <property type="entry name" value="Aldolase_TIM"/>
</dbReference>
<evidence type="ECO:0000313" key="9">
    <source>
        <dbReference type="EMBL" id="ADO77610.1"/>
    </source>
</evidence>
<dbReference type="NCBIfam" id="TIGR02127">
    <property type="entry name" value="pyrF_sub2"/>
    <property type="match status" value="1"/>
</dbReference>
<dbReference type="FunFam" id="3.20.20.70:FF:000246">
    <property type="entry name" value="Orotidine 5'-phosphate decarboxylase"/>
    <property type="match status" value="1"/>
</dbReference>
<dbReference type="OrthoDB" id="9808470at2"/>
<dbReference type="PANTHER" id="PTHR43375:SF1">
    <property type="entry name" value="OROTIDINE 5'-PHOSPHATE DECARBOXYLASE"/>
    <property type="match status" value="1"/>
</dbReference>
<dbReference type="Pfam" id="PF00215">
    <property type="entry name" value="OMPdecase"/>
    <property type="match status" value="1"/>
</dbReference>
<organism evidence="9 10">
    <name type="scientific">Halanaerobium praevalens (strain ATCC 33744 / DSM 2228 / GSL)</name>
    <dbReference type="NCBI Taxonomy" id="572479"/>
    <lineage>
        <taxon>Bacteria</taxon>
        <taxon>Bacillati</taxon>
        <taxon>Bacillota</taxon>
        <taxon>Clostridia</taxon>
        <taxon>Halanaerobiales</taxon>
        <taxon>Halanaerobiaceae</taxon>
        <taxon>Halanaerobium</taxon>
    </lineage>
</organism>
<dbReference type="AlphaFoldDB" id="E3DNR0"/>
<dbReference type="UniPathway" id="UPA00070">
    <property type="reaction ID" value="UER00120"/>
</dbReference>
<dbReference type="eggNOG" id="COG0284">
    <property type="taxonomic scope" value="Bacteria"/>
</dbReference>
<gene>
    <name evidence="7" type="primary">pyrF</name>
    <name evidence="9" type="ordered locus">Hprae_1483</name>
</gene>
<dbReference type="RefSeq" id="WP_014553633.1">
    <property type="nucleotide sequence ID" value="NC_017455.1"/>
</dbReference>
<comment type="catalytic activity">
    <reaction evidence="6 7">
        <text>orotidine 5'-phosphate + H(+) = UMP + CO2</text>
        <dbReference type="Rhea" id="RHEA:11596"/>
        <dbReference type="ChEBI" id="CHEBI:15378"/>
        <dbReference type="ChEBI" id="CHEBI:16526"/>
        <dbReference type="ChEBI" id="CHEBI:57538"/>
        <dbReference type="ChEBI" id="CHEBI:57865"/>
        <dbReference type="EC" id="4.1.1.23"/>
    </reaction>
</comment>
<keyword evidence="5 7" id="KW-0456">Lyase</keyword>
<keyword evidence="3 7" id="KW-0210">Decarboxylase</keyword>
<comment type="similarity">
    <text evidence="2 7">Belongs to the OMP decarboxylase family. Type 2 subfamily.</text>
</comment>
<dbReference type="InterPro" id="IPR011995">
    <property type="entry name" value="OMPdecase_type-2"/>
</dbReference>
<evidence type="ECO:0000256" key="4">
    <source>
        <dbReference type="ARBA" id="ARBA00022975"/>
    </source>
</evidence>
<protein>
    <recommendedName>
        <fullName evidence="7">Orotidine 5'-phosphate decarboxylase</fullName>
        <ecNumber evidence="7">4.1.1.23</ecNumber>
    </recommendedName>
    <alternativeName>
        <fullName evidence="7">OMP decarboxylase</fullName>
        <shortName evidence="7">OMPDCase</shortName>
        <shortName evidence="7">OMPdecase</shortName>
    </alternativeName>
</protein>
<evidence type="ECO:0000256" key="2">
    <source>
        <dbReference type="ARBA" id="ARBA00008847"/>
    </source>
</evidence>
<dbReference type="EMBL" id="CP002175">
    <property type="protein sequence ID" value="ADO77610.1"/>
    <property type="molecule type" value="Genomic_DNA"/>
</dbReference>
<feature type="domain" description="Orotidine 5'-phosphate decarboxylase" evidence="8">
    <location>
        <begin position="18"/>
        <end position="277"/>
    </location>
</feature>
<evidence type="ECO:0000256" key="5">
    <source>
        <dbReference type="ARBA" id="ARBA00023239"/>
    </source>
</evidence>
<reference evidence="10" key="1">
    <citation type="submission" date="2010-10" db="EMBL/GenBank/DDBJ databases">
        <title>The complete genome of Halanaerobium praevalens DSM 2228.</title>
        <authorList>
            <consortium name="US DOE Joint Genome Institute (JGI-PGF)"/>
            <person name="Lucas S."/>
            <person name="Copeland A."/>
            <person name="Lapidus A."/>
            <person name="Glavina del Rio T."/>
            <person name="Dalin E."/>
            <person name="Tice H."/>
            <person name="Bruce D."/>
            <person name="Goodwin L."/>
            <person name="Pitluck S."/>
            <person name="Kyrpides N."/>
            <person name="Mavromatis K."/>
            <person name="Ivanova N."/>
            <person name="Ovchinnikova G."/>
            <person name="Chertkov O."/>
            <person name="Detter J.C."/>
            <person name="Han C."/>
            <person name="Larimer F."/>
            <person name="Land M."/>
            <person name="Hauser L."/>
            <person name="Markowitz V."/>
            <person name="Cheng J.-F."/>
            <person name="Hugenholtz P."/>
            <person name="Woyke T."/>
            <person name="Wu D."/>
            <person name="Tindall B."/>
            <person name="Pomrenke H.G."/>
            <person name="Brambilla E."/>
            <person name="Klenk H.-P."/>
            <person name="Eisen J.A."/>
        </authorList>
    </citation>
    <scope>NUCLEOTIDE SEQUENCE [LARGE SCALE GENOMIC DNA]</scope>
    <source>
        <strain evidence="10">ATCC 33744 / DSM 2228 / GSL</strain>
    </source>
</reference>
<evidence type="ECO:0000256" key="1">
    <source>
        <dbReference type="ARBA" id="ARBA00004861"/>
    </source>
</evidence>
<evidence type="ECO:0000256" key="6">
    <source>
        <dbReference type="ARBA" id="ARBA00049157"/>
    </source>
</evidence>
<evidence type="ECO:0000256" key="7">
    <source>
        <dbReference type="HAMAP-Rule" id="MF_01215"/>
    </source>
</evidence>
<comment type="pathway">
    <text evidence="1 7">Pyrimidine metabolism; UMP biosynthesis via de novo pathway; UMP from orotate: step 2/2.</text>
</comment>
<proteinExistence type="inferred from homology"/>
<sequence>MKYFIDQLHNKIEEKNSRICVGLDPHLNLMPENILRPEILDNLEANRKEAAAAVLKFNQNLIDAVADLTPVVKPQMAFYEKLAVPGMECLWQTIAYAKEKGLLILLDGKRNDIGSTAKAYAESYLEGEKIAADAITINPYLGSDGILPFLENEKKGAFALLRTSNSSAGELQDLKLADGRTVYQAVADFLQELGSQYLGESGYSNLAAVVGATYPKELKAIRAQLDSVFFLIPGFGAQGGGAADIKAGFDKNGRGAVVNSSRGINFAYRKAEYADLGPENYAQAARAAAQKMKKEINNVLNLPNT</sequence>
<dbReference type="HOGENOM" id="CLU_060704_1_1_9"/>
<evidence type="ECO:0000259" key="8">
    <source>
        <dbReference type="SMART" id="SM00934"/>
    </source>
</evidence>
<dbReference type="GO" id="GO:0004590">
    <property type="term" value="F:orotidine-5'-phosphate decarboxylase activity"/>
    <property type="evidence" value="ECO:0007669"/>
    <property type="project" value="UniProtKB-UniRule"/>
</dbReference>
<reference evidence="9 10" key="2">
    <citation type="journal article" date="2011" name="Stand. Genomic Sci.">
        <title>Complete genome sequence of the extremely halophilic Halanaerobium praevalens type strain (GSL).</title>
        <authorList>
            <person name="Ivanova N."/>
            <person name="Sikorski J."/>
            <person name="Chertkov O."/>
            <person name="Nolan M."/>
            <person name="Lucas S."/>
            <person name="Hammon N."/>
            <person name="Deshpande S."/>
            <person name="Cheng J.F."/>
            <person name="Tapia R."/>
            <person name="Han C."/>
            <person name="Goodwin L."/>
            <person name="Pitluck S."/>
            <person name="Huntemann M."/>
            <person name="Liolios K."/>
            <person name="Pagani I."/>
            <person name="Mavromatis K."/>
            <person name="Ovchinikova G."/>
            <person name="Pati A."/>
            <person name="Chen A."/>
            <person name="Palaniappan K."/>
            <person name="Land M."/>
            <person name="Hauser L."/>
            <person name="Brambilla E.M."/>
            <person name="Kannan K.P."/>
            <person name="Rohde M."/>
            <person name="Tindall B.J."/>
            <person name="Goker M."/>
            <person name="Detter J.C."/>
            <person name="Woyke T."/>
            <person name="Bristow J."/>
            <person name="Eisen J.A."/>
            <person name="Markowitz V."/>
            <person name="Hugenholtz P."/>
            <person name="Kyrpides N.C."/>
            <person name="Klenk H.P."/>
            <person name="Lapidus A."/>
        </authorList>
    </citation>
    <scope>NUCLEOTIDE SEQUENCE [LARGE SCALE GENOMIC DNA]</scope>
    <source>
        <strain evidence="10">ATCC 33744 / DSM 2228 / GSL</strain>
    </source>
</reference>
<dbReference type="InterPro" id="IPR001754">
    <property type="entry name" value="OMPdeCOase_dom"/>
</dbReference>
<dbReference type="GO" id="GO:0006207">
    <property type="term" value="P:'de novo' pyrimidine nucleobase biosynthetic process"/>
    <property type="evidence" value="ECO:0007669"/>
    <property type="project" value="InterPro"/>
</dbReference>
<accession>E3DNR0</accession>
<keyword evidence="10" id="KW-1185">Reference proteome</keyword>
<dbReference type="PROSITE" id="PS00156">
    <property type="entry name" value="OMPDECASE"/>
    <property type="match status" value="1"/>
</dbReference>
<keyword evidence="4 7" id="KW-0665">Pyrimidine biosynthesis</keyword>
<dbReference type="PATRIC" id="fig|572479.3.peg.1503"/>
<dbReference type="HAMAP" id="MF_01215">
    <property type="entry name" value="OMPdecase_type2"/>
    <property type="match status" value="1"/>
</dbReference>
<dbReference type="Proteomes" id="UP000006866">
    <property type="component" value="Chromosome"/>
</dbReference>
<dbReference type="Gene3D" id="3.20.20.70">
    <property type="entry name" value="Aldolase class I"/>
    <property type="match status" value="1"/>
</dbReference>
<evidence type="ECO:0000313" key="10">
    <source>
        <dbReference type="Proteomes" id="UP000006866"/>
    </source>
</evidence>
<dbReference type="EC" id="4.1.1.23" evidence="7"/>
<name>E3DNR0_HALPG</name>
<dbReference type="InterPro" id="IPR018089">
    <property type="entry name" value="OMPdecase_AS"/>
</dbReference>
<dbReference type="STRING" id="572479.Hprae_1483"/>